<name>A0A1G7Z7I9_9BACI</name>
<dbReference type="InterPro" id="IPR050624">
    <property type="entry name" value="HTH-type_Tx_Regulator"/>
</dbReference>
<dbReference type="InterPro" id="IPR001647">
    <property type="entry name" value="HTH_TetR"/>
</dbReference>
<dbReference type="SUPFAM" id="SSF46689">
    <property type="entry name" value="Homeodomain-like"/>
    <property type="match status" value="1"/>
</dbReference>
<dbReference type="STRING" id="568899.SAMN05192534_101427"/>
<evidence type="ECO:0000256" key="1">
    <source>
        <dbReference type="ARBA" id="ARBA00022491"/>
    </source>
</evidence>
<evidence type="ECO:0000259" key="4">
    <source>
        <dbReference type="PROSITE" id="PS50977"/>
    </source>
</evidence>
<sequence length="301" mass="34845">MDKKEKLIIAGMEHFSKKGYYATSVQDIVSDCGIAKGTFYNFFRSKEDLLIEVFRYNHQQMLLRAKSVQLDDTLTPKEQLIRKLALELNSLHNNREFFLLLQKVVSFQDHKAVLPMLKKTKAAMLNWHKEWLLEVYGEQASPYIWDIVLFVQGALKEYVAVMDDSKQSITTEEAARKIVGYINTLVTHGQQCEPLLTEDVMQELETLAKQPKTKTVEERRDELLEEITMGIKQSSLSADKKAELFDAVDTLEKECHTSNPRLFLLRAVTAYVKEHVFVSALSSFEEYINELETLTKRRRIT</sequence>
<reference evidence="5 6" key="1">
    <citation type="submission" date="2016-10" db="EMBL/GenBank/DDBJ databases">
        <authorList>
            <person name="de Groot N.N."/>
        </authorList>
    </citation>
    <scope>NUCLEOTIDE SEQUENCE [LARGE SCALE GENOMIC DNA]</scope>
    <source>
        <strain evidence="5 6">DSM 21632</strain>
    </source>
</reference>
<accession>A0A1G7Z7I9</accession>
<dbReference type="EMBL" id="FNDK01000001">
    <property type="protein sequence ID" value="SDH04476.1"/>
    <property type="molecule type" value="Genomic_DNA"/>
</dbReference>
<dbReference type="OrthoDB" id="9812993at2"/>
<organism evidence="5 6">
    <name type="scientific">Alteribacillus persepolensis</name>
    <dbReference type="NCBI Taxonomy" id="568899"/>
    <lineage>
        <taxon>Bacteria</taxon>
        <taxon>Bacillati</taxon>
        <taxon>Bacillota</taxon>
        <taxon>Bacilli</taxon>
        <taxon>Bacillales</taxon>
        <taxon>Bacillaceae</taxon>
        <taxon>Alteribacillus</taxon>
    </lineage>
</organism>
<evidence type="ECO:0000313" key="6">
    <source>
        <dbReference type="Proteomes" id="UP000199163"/>
    </source>
</evidence>
<dbReference type="AlphaFoldDB" id="A0A1G7Z7I9"/>
<keyword evidence="2 3" id="KW-0238">DNA-binding</keyword>
<keyword evidence="1" id="KW-0678">Repressor</keyword>
<evidence type="ECO:0000256" key="2">
    <source>
        <dbReference type="ARBA" id="ARBA00023125"/>
    </source>
</evidence>
<dbReference type="PRINTS" id="PR00455">
    <property type="entry name" value="HTHTETR"/>
</dbReference>
<evidence type="ECO:0000256" key="3">
    <source>
        <dbReference type="PROSITE-ProRule" id="PRU00335"/>
    </source>
</evidence>
<dbReference type="InterPro" id="IPR009057">
    <property type="entry name" value="Homeodomain-like_sf"/>
</dbReference>
<proteinExistence type="predicted"/>
<protein>
    <submittedName>
        <fullName evidence="5">Transcriptional regulator, TetR family</fullName>
    </submittedName>
</protein>
<dbReference type="PROSITE" id="PS01081">
    <property type="entry name" value="HTH_TETR_1"/>
    <property type="match status" value="1"/>
</dbReference>
<dbReference type="Gene3D" id="1.10.357.10">
    <property type="entry name" value="Tetracycline Repressor, domain 2"/>
    <property type="match status" value="1"/>
</dbReference>
<gene>
    <name evidence="5" type="ORF">SAMN05192534_101427</name>
</gene>
<evidence type="ECO:0000313" key="5">
    <source>
        <dbReference type="EMBL" id="SDH04476.1"/>
    </source>
</evidence>
<dbReference type="GO" id="GO:0003677">
    <property type="term" value="F:DNA binding"/>
    <property type="evidence" value="ECO:0007669"/>
    <property type="project" value="UniProtKB-UniRule"/>
</dbReference>
<feature type="DNA-binding region" description="H-T-H motif" evidence="3">
    <location>
        <begin position="24"/>
        <end position="43"/>
    </location>
</feature>
<dbReference type="Proteomes" id="UP000199163">
    <property type="component" value="Unassembled WGS sequence"/>
</dbReference>
<dbReference type="Pfam" id="PF00440">
    <property type="entry name" value="TetR_N"/>
    <property type="match status" value="1"/>
</dbReference>
<keyword evidence="6" id="KW-1185">Reference proteome</keyword>
<dbReference type="PANTHER" id="PTHR43479">
    <property type="entry name" value="ACREF/ENVCD OPERON REPRESSOR-RELATED"/>
    <property type="match status" value="1"/>
</dbReference>
<dbReference type="InterPro" id="IPR023772">
    <property type="entry name" value="DNA-bd_HTH_TetR-type_CS"/>
</dbReference>
<dbReference type="RefSeq" id="WP_091270730.1">
    <property type="nucleotide sequence ID" value="NZ_FNDK01000001.1"/>
</dbReference>
<feature type="domain" description="HTH tetR-type" evidence="4">
    <location>
        <begin position="1"/>
        <end position="61"/>
    </location>
</feature>
<dbReference type="PROSITE" id="PS50977">
    <property type="entry name" value="HTH_TETR_2"/>
    <property type="match status" value="1"/>
</dbReference>
<dbReference type="PANTHER" id="PTHR43479:SF22">
    <property type="entry name" value="TRANSCRIPTIONAL REGULATOR, TETR FAMILY"/>
    <property type="match status" value="1"/>
</dbReference>